<dbReference type="Proteomes" id="UP001212152">
    <property type="component" value="Unassembled WGS sequence"/>
</dbReference>
<sequence>MKSPIATAFVASVALLGLFSSVSAQVVSSTPAAAVTFGANQNAPAATQAAASSTVTAASVSNTAAAASSSVSNINNSNSTFVSASTVVSANVTVSAMPTPGTSTAVAWVTPAPVYPQPISQAPSGPSRPAGPPSYAPLAPSSDNAAARPEVAYGAVAGIVLAAAGTLLASF</sequence>
<feature type="chain" id="PRO_5042016444" evidence="3">
    <location>
        <begin position="25"/>
        <end position="171"/>
    </location>
</feature>
<keyword evidence="5" id="KW-1185">Reference proteome</keyword>
<comment type="caution">
    <text evidence="4">The sequence shown here is derived from an EMBL/GenBank/DDBJ whole genome shotgun (WGS) entry which is preliminary data.</text>
</comment>
<evidence type="ECO:0000256" key="1">
    <source>
        <dbReference type="SAM" id="MobiDB-lite"/>
    </source>
</evidence>
<proteinExistence type="predicted"/>
<keyword evidence="2" id="KW-1133">Transmembrane helix</keyword>
<organism evidence="4 5">
    <name type="scientific">Geranomyces variabilis</name>
    <dbReference type="NCBI Taxonomy" id="109894"/>
    <lineage>
        <taxon>Eukaryota</taxon>
        <taxon>Fungi</taxon>
        <taxon>Fungi incertae sedis</taxon>
        <taxon>Chytridiomycota</taxon>
        <taxon>Chytridiomycota incertae sedis</taxon>
        <taxon>Chytridiomycetes</taxon>
        <taxon>Spizellomycetales</taxon>
        <taxon>Powellomycetaceae</taxon>
        <taxon>Geranomyces</taxon>
    </lineage>
</organism>
<accession>A0AAD5TEW2</accession>
<name>A0AAD5TEW2_9FUNG</name>
<feature type="region of interest" description="Disordered" evidence="1">
    <location>
        <begin position="119"/>
        <end position="142"/>
    </location>
</feature>
<feature type="signal peptide" evidence="3">
    <location>
        <begin position="1"/>
        <end position="24"/>
    </location>
</feature>
<protein>
    <submittedName>
        <fullName evidence="4">Uncharacterized protein</fullName>
    </submittedName>
</protein>
<evidence type="ECO:0000256" key="3">
    <source>
        <dbReference type="SAM" id="SignalP"/>
    </source>
</evidence>
<keyword evidence="3" id="KW-0732">Signal</keyword>
<reference evidence="4" key="1">
    <citation type="submission" date="2020-05" db="EMBL/GenBank/DDBJ databases">
        <title>Phylogenomic resolution of chytrid fungi.</title>
        <authorList>
            <person name="Stajich J.E."/>
            <person name="Amses K."/>
            <person name="Simmons R."/>
            <person name="Seto K."/>
            <person name="Myers J."/>
            <person name="Bonds A."/>
            <person name="Quandt C.A."/>
            <person name="Barry K."/>
            <person name="Liu P."/>
            <person name="Grigoriev I."/>
            <person name="Longcore J.E."/>
            <person name="James T.Y."/>
        </authorList>
    </citation>
    <scope>NUCLEOTIDE SEQUENCE</scope>
    <source>
        <strain evidence="4">JEL0379</strain>
    </source>
</reference>
<evidence type="ECO:0000313" key="4">
    <source>
        <dbReference type="EMBL" id="KAJ3173936.1"/>
    </source>
</evidence>
<feature type="transmembrane region" description="Helical" evidence="2">
    <location>
        <begin position="151"/>
        <end position="169"/>
    </location>
</feature>
<dbReference type="EMBL" id="JADGJQ010000067">
    <property type="protein sequence ID" value="KAJ3173936.1"/>
    <property type="molecule type" value="Genomic_DNA"/>
</dbReference>
<dbReference type="AlphaFoldDB" id="A0AAD5TEW2"/>
<gene>
    <name evidence="4" type="ORF">HDU87_007258</name>
</gene>
<evidence type="ECO:0000313" key="5">
    <source>
        <dbReference type="Proteomes" id="UP001212152"/>
    </source>
</evidence>
<keyword evidence="2" id="KW-0472">Membrane</keyword>
<evidence type="ECO:0000256" key="2">
    <source>
        <dbReference type="SAM" id="Phobius"/>
    </source>
</evidence>
<keyword evidence="2" id="KW-0812">Transmembrane</keyword>